<proteinExistence type="predicted"/>
<evidence type="ECO:0000313" key="7">
    <source>
        <dbReference type="Proteomes" id="UP001319883"/>
    </source>
</evidence>
<keyword evidence="4 5" id="KW-0472">Membrane</keyword>
<reference evidence="6 7" key="1">
    <citation type="submission" date="2021-05" db="EMBL/GenBank/DDBJ databases">
        <title>Petroleum and Energy Research Collection (APPE): ex situ preservation of microbial diversity associated with the oil industry and exploitation of its biotechnological potential.</title>
        <authorList>
            <person name="Paixao C.T.M."/>
            <person name="Gomes M.B."/>
            <person name="Oliveira V.M."/>
        </authorList>
    </citation>
    <scope>NUCLEOTIDE SEQUENCE [LARGE SCALE GENOMIC DNA]</scope>
    <source>
        <strain evidence="6 7">LIT2</strain>
    </source>
</reference>
<protein>
    <submittedName>
        <fullName evidence="6">DUF1656 domain-containing protein</fullName>
    </submittedName>
</protein>
<keyword evidence="7" id="KW-1185">Reference proteome</keyword>
<evidence type="ECO:0000256" key="4">
    <source>
        <dbReference type="ARBA" id="ARBA00023136"/>
    </source>
</evidence>
<feature type="transmembrane region" description="Helical" evidence="5">
    <location>
        <begin position="42"/>
        <end position="68"/>
    </location>
</feature>
<name>A0ABS7WYV6_9GAMM</name>
<dbReference type="Proteomes" id="UP001319883">
    <property type="component" value="Unassembled WGS sequence"/>
</dbReference>
<dbReference type="EMBL" id="JAGXFD010000001">
    <property type="protein sequence ID" value="MBZ9567811.1"/>
    <property type="molecule type" value="Genomic_DNA"/>
</dbReference>
<dbReference type="Pfam" id="PF07869">
    <property type="entry name" value="DUF1656"/>
    <property type="match status" value="1"/>
</dbReference>
<evidence type="ECO:0000256" key="1">
    <source>
        <dbReference type="ARBA" id="ARBA00022475"/>
    </source>
</evidence>
<feature type="transmembrane region" description="Helical" evidence="5">
    <location>
        <begin position="6"/>
        <end position="30"/>
    </location>
</feature>
<keyword evidence="1" id="KW-1003">Cell membrane</keyword>
<sequence>MGLQEIAVGGIYFSPLLLYALLGFVCAVVTRNLLHRFLGQQVLWYEAWFDAALFVILTAAIAFMFSLANGTAP</sequence>
<organism evidence="6 7">
    <name type="scientific">Modicisalibacter tunisiensis</name>
    <dbReference type="NCBI Taxonomy" id="390637"/>
    <lineage>
        <taxon>Bacteria</taxon>
        <taxon>Pseudomonadati</taxon>
        <taxon>Pseudomonadota</taxon>
        <taxon>Gammaproteobacteria</taxon>
        <taxon>Oceanospirillales</taxon>
        <taxon>Halomonadaceae</taxon>
        <taxon>Modicisalibacter</taxon>
    </lineage>
</organism>
<accession>A0ABS7WYV6</accession>
<keyword evidence="3 5" id="KW-1133">Transmembrane helix</keyword>
<evidence type="ECO:0000256" key="3">
    <source>
        <dbReference type="ARBA" id="ARBA00022989"/>
    </source>
</evidence>
<evidence type="ECO:0000256" key="5">
    <source>
        <dbReference type="SAM" id="Phobius"/>
    </source>
</evidence>
<evidence type="ECO:0000313" key="6">
    <source>
        <dbReference type="EMBL" id="MBZ9567811.1"/>
    </source>
</evidence>
<keyword evidence="2 5" id="KW-0812">Transmembrane</keyword>
<comment type="caution">
    <text evidence="6">The sequence shown here is derived from an EMBL/GenBank/DDBJ whole genome shotgun (WGS) entry which is preliminary data.</text>
</comment>
<evidence type="ECO:0000256" key="2">
    <source>
        <dbReference type="ARBA" id="ARBA00022692"/>
    </source>
</evidence>
<dbReference type="RefSeq" id="WP_224415401.1">
    <property type="nucleotide sequence ID" value="NZ_JAGXFC010000001.1"/>
</dbReference>
<gene>
    <name evidence="6" type="ORF">KGQ91_08975</name>
</gene>
<dbReference type="InterPro" id="IPR012451">
    <property type="entry name" value="DUF1656"/>
</dbReference>